<dbReference type="Gene3D" id="3.30.1180.10">
    <property type="match status" value="1"/>
</dbReference>
<proteinExistence type="predicted"/>
<dbReference type="Pfam" id="PF02645">
    <property type="entry name" value="DegV"/>
    <property type="match status" value="1"/>
</dbReference>
<dbReference type="PROSITE" id="PS51482">
    <property type="entry name" value="DEGV"/>
    <property type="match status" value="1"/>
</dbReference>
<evidence type="ECO:0000313" key="2">
    <source>
        <dbReference type="EMBL" id="MBC5740738.1"/>
    </source>
</evidence>
<sequence>MVKIISDSTCDLSPELIAKYDIDILPLHILLGEDEYEDGRNITPQQIYDWSDTHKTTPKTSAPSLAEAIELFRPYIEEKREIVCFSISGSMSTSGNVMRLAAEELEASDLVTVIDSANLSTGIGLLVIEAAIMAEKGQSAAEIAAAIEVLKPKVRASFVVDTLTYLYRGGRCNAISAMAGGVLRLHPKIVVENGAMDASKKYRGKINSVIMSYVKDMEEDLKSARPERVFITHSGCDRTTVDAVRSYLESLGIFHEILETRAGGVVSSHCGPGTLGVLFIAK</sequence>
<dbReference type="PANTHER" id="PTHR33434">
    <property type="entry name" value="DEGV DOMAIN-CONTAINING PROTEIN DR_1986-RELATED"/>
    <property type="match status" value="1"/>
</dbReference>
<dbReference type="RefSeq" id="WP_118041171.1">
    <property type="nucleotide sequence ID" value="NZ_JACOQE010000005.1"/>
</dbReference>
<organism evidence="2 3">
    <name type="scientific">Blautia intestinalis</name>
    <dbReference type="NCBI Taxonomy" id="2763028"/>
    <lineage>
        <taxon>Bacteria</taxon>
        <taxon>Bacillati</taxon>
        <taxon>Bacillota</taxon>
        <taxon>Clostridia</taxon>
        <taxon>Lachnospirales</taxon>
        <taxon>Lachnospiraceae</taxon>
        <taxon>Blautia</taxon>
    </lineage>
</organism>
<evidence type="ECO:0000256" key="1">
    <source>
        <dbReference type="ARBA" id="ARBA00023121"/>
    </source>
</evidence>
<name>A0ABR7I2K6_9FIRM</name>
<protein>
    <submittedName>
        <fullName evidence="2">DegV family protein</fullName>
    </submittedName>
</protein>
<reference evidence="2 3" key="1">
    <citation type="submission" date="2020-08" db="EMBL/GenBank/DDBJ databases">
        <title>Genome public.</title>
        <authorList>
            <person name="Liu C."/>
            <person name="Sun Q."/>
        </authorList>
    </citation>
    <scope>NUCLEOTIDE SEQUENCE [LARGE SCALE GENOMIC DNA]</scope>
    <source>
        <strain evidence="2 3">27-44</strain>
    </source>
</reference>
<keyword evidence="1" id="KW-0446">Lipid-binding</keyword>
<dbReference type="NCBIfam" id="TIGR00762">
    <property type="entry name" value="DegV"/>
    <property type="match status" value="1"/>
</dbReference>
<dbReference type="PANTHER" id="PTHR33434:SF2">
    <property type="entry name" value="FATTY ACID-BINDING PROTEIN TM_1468"/>
    <property type="match status" value="1"/>
</dbReference>
<dbReference type="InterPro" id="IPR003797">
    <property type="entry name" value="DegV"/>
</dbReference>
<dbReference type="Proteomes" id="UP000633936">
    <property type="component" value="Unassembled WGS sequence"/>
</dbReference>
<accession>A0ABR7I2K6</accession>
<comment type="caution">
    <text evidence="2">The sequence shown here is derived from an EMBL/GenBank/DDBJ whole genome shotgun (WGS) entry which is preliminary data.</text>
</comment>
<dbReference type="EMBL" id="JACOQE010000005">
    <property type="protein sequence ID" value="MBC5740738.1"/>
    <property type="molecule type" value="Genomic_DNA"/>
</dbReference>
<keyword evidence="3" id="KW-1185">Reference proteome</keyword>
<dbReference type="SUPFAM" id="SSF82549">
    <property type="entry name" value="DAK1/DegV-like"/>
    <property type="match status" value="1"/>
</dbReference>
<dbReference type="InterPro" id="IPR043168">
    <property type="entry name" value="DegV_C"/>
</dbReference>
<evidence type="ECO:0000313" key="3">
    <source>
        <dbReference type="Proteomes" id="UP000633936"/>
    </source>
</evidence>
<gene>
    <name evidence="2" type="ORF">H8Z79_09805</name>
</gene>
<dbReference type="Gene3D" id="3.40.50.10170">
    <property type="match status" value="1"/>
</dbReference>
<dbReference type="InterPro" id="IPR050270">
    <property type="entry name" value="DegV_domain_contain"/>
</dbReference>